<organism evidence="1 2">
    <name type="scientific">Variovorax guangxiensis</name>
    <dbReference type="NCBI Taxonomy" id="1775474"/>
    <lineage>
        <taxon>Bacteria</taxon>
        <taxon>Pseudomonadati</taxon>
        <taxon>Pseudomonadota</taxon>
        <taxon>Betaproteobacteria</taxon>
        <taxon>Burkholderiales</taxon>
        <taxon>Comamonadaceae</taxon>
        <taxon>Variovorax</taxon>
    </lineage>
</organism>
<reference evidence="1 2" key="1">
    <citation type="journal article" date="2019" name="Environ. Microbiol.">
        <title>Species interactions and distinct microbial communities in high Arctic permafrost affected cryosols are associated with the CH4 and CO2 gas fluxes.</title>
        <authorList>
            <person name="Altshuler I."/>
            <person name="Hamel J."/>
            <person name="Turney S."/>
            <person name="Magnuson E."/>
            <person name="Levesque R."/>
            <person name="Greer C."/>
            <person name="Whyte L.G."/>
        </authorList>
    </citation>
    <scope>NUCLEOTIDE SEQUENCE [LARGE SCALE GENOMIC DNA]</scope>
    <source>
        <strain evidence="1 2">S06.C</strain>
    </source>
</reference>
<name>A0A502DY24_9BURK</name>
<dbReference type="AlphaFoldDB" id="A0A502DY24"/>
<dbReference type="EMBL" id="RCZI01000001">
    <property type="protein sequence ID" value="TPG30468.1"/>
    <property type="molecule type" value="Genomic_DNA"/>
</dbReference>
<sequence length="261" mass="29244">MQTDAIDFREESPFKVVDTFSHLRLSDVASLAEVLACLDDLHRRDPAHRFLCTLDDLGQCCYTSMHASEDDLLQPEDDDVEVDFDDPVSLHAHEARRLTHVLAQLDAPALRREWRDLADARQSAQADVDALVAMNRDPDRVLAHDDVVYVQRLPAPRNDLLIAGLPNGYFSADWNVFQNHALIRHLEASHGYRFFGIGASWLGLVRAQAPVVDEARRLVDDLALIYPSEDAAGATKAWSDLAGLLTARRTLMLGYTENFAQ</sequence>
<gene>
    <name evidence="1" type="ORF">EAH82_02990</name>
</gene>
<dbReference type="Proteomes" id="UP000319212">
    <property type="component" value="Unassembled WGS sequence"/>
</dbReference>
<accession>A0A502DY24</accession>
<dbReference type="OrthoDB" id="7595245at2"/>
<comment type="caution">
    <text evidence="1">The sequence shown here is derived from an EMBL/GenBank/DDBJ whole genome shotgun (WGS) entry which is preliminary data.</text>
</comment>
<protein>
    <recommendedName>
        <fullName evidence="3">DUF4253 domain-containing protein</fullName>
    </recommendedName>
</protein>
<evidence type="ECO:0008006" key="3">
    <source>
        <dbReference type="Google" id="ProtNLM"/>
    </source>
</evidence>
<evidence type="ECO:0000313" key="2">
    <source>
        <dbReference type="Proteomes" id="UP000319212"/>
    </source>
</evidence>
<dbReference type="RefSeq" id="WP_140838440.1">
    <property type="nucleotide sequence ID" value="NZ_RCZI01000001.1"/>
</dbReference>
<proteinExistence type="predicted"/>
<evidence type="ECO:0000313" key="1">
    <source>
        <dbReference type="EMBL" id="TPG30468.1"/>
    </source>
</evidence>